<dbReference type="GeneTree" id="ENSGT00390000004263"/>
<evidence type="ECO:0000256" key="1">
    <source>
        <dbReference type="ARBA" id="ARBA00006138"/>
    </source>
</evidence>
<dbReference type="GO" id="GO:0005765">
    <property type="term" value="C:lysosomal membrane"/>
    <property type="evidence" value="ECO:0007669"/>
    <property type="project" value="TreeGrafter"/>
</dbReference>
<dbReference type="Gene3D" id="3.30.70.1180">
    <property type="entry name" value="Vacuolar atp synthase subunit c, domain 1"/>
    <property type="match status" value="1"/>
</dbReference>
<gene>
    <name evidence="7" type="primary">ATP6V1C2</name>
</gene>
<organism evidence="7 8">
    <name type="scientific">Gadus morhua</name>
    <name type="common">Atlantic cod</name>
    <dbReference type="NCBI Taxonomy" id="8049"/>
    <lineage>
        <taxon>Eukaryota</taxon>
        <taxon>Metazoa</taxon>
        <taxon>Chordata</taxon>
        <taxon>Craniata</taxon>
        <taxon>Vertebrata</taxon>
        <taxon>Euteleostomi</taxon>
        <taxon>Actinopterygii</taxon>
        <taxon>Neopterygii</taxon>
        <taxon>Teleostei</taxon>
        <taxon>Neoteleostei</taxon>
        <taxon>Acanthomorphata</taxon>
        <taxon>Zeiogadaria</taxon>
        <taxon>Gadariae</taxon>
        <taxon>Gadiformes</taxon>
        <taxon>Gadoidei</taxon>
        <taxon>Gadidae</taxon>
        <taxon>Gadus</taxon>
    </lineage>
</organism>
<reference evidence="7" key="1">
    <citation type="submission" date="2025-08" db="UniProtKB">
        <authorList>
            <consortium name="Ensembl"/>
        </authorList>
    </citation>
    <scope>IDENTIFICATION</scope>
</reference>
<dbReference type="GO" id="GO:0000221">
    <property type="term" value="C:vacuolar proton-transporting V-type ATPase, V1 domain"/>
    <property type="evidence" value="ECO:0007669"/>
    <property type="project" value="TreeGrafter"/>
</dbReference>
<name>A0A8C4Z207_GADMO</name>
<dbReference type="AlphaFoldDB" id="A0A8C4Z207"/>
<reference evidence="7" key="2">
    <citation type="submission" date="2025-09" db="UniProtKB">
        <authorList>
            <consortium name="Ensembl"/>
        </authorList>
    </citation>
    <scope>IDENTIFICATION</scope>
</reference>
<dbReference type="CDD" id="cd14785">
    <property type="entry name" value="V-ATPase_C"/>
    <property type="match status" value="1"/>
</dbReference>
<sequence>MEFWLLSLPLDKTSVASLDKLKRTIAKTNLATCGKLSIPELKVGFITFSIYSSCCKCFYSVVIKKTCHFMGEVMEQASDKVLEKGLVNGVDLVKYVTKFQWDRAKYPTSLPLRVLADNINKQVSQVDAEFKSRASTYNSIKSSLHCLQRKAEGNLHTRGLNDIVTREDVMESEYLTTLLVVVSRGDYKQWDSTYESFSLFVVPRSSRMLYEDTQCGVFSVILFRRAVSDFRERAKQSKFTVRQCNMEVEEKHLQEIQRLNVDNKEQHVVFVRWLKVNFREVFVAWIHLKALRVFVESVLRYGLPVSYQALLLQPDRKRVKRLRQELSTLFMHLEPSAMSNKVDASFDVPEMIQQEYFSYICFQINTNMLDTGK</sequence>
<dbReference type="Pfam" id="PF03223">
    <property type="entry name" value="V-ATPase_C"/>
    <property type="match status" value="1"/>
</dbReference>
<protein>
    <recommendedName>
        <fullName evidence="6">V-type proton ATPase subunit C</fullName>
    </recommendedName>
</protein>
<keyword evidence="2 6" id="KW-0813">Transport</keyword>
<dbReference type="Gene3D" id="3.30.70.100">
    <property type="match status" value="1"/>
</dbReference>
<evidence type="ECO:0000313" key="7">
    <source>
        <dbReference type="Ensembl" id="ENSGMOP00000004611.2"/>
    </source>
</evidence>
<keyword evidence="8" id="KW-1185">Reference proteome</keyword>
<dbReference type="GO" id="GO:0046961">
    <property type="term" value="F:proton-transporting ATPase activity, rotational mechanism"/>
    <property type="evidence" value="ECO:0007669"/>
    <property type="project" value="InterPro"/>
</dbReference>
<dbReference type="SUPFAM" id="SSF118203">
    <property type="entry name" value="Vacuolar ATP synthase subunit C"/>
    <property type="match status" value="1"/>
</dbReference>
<evidence type="ECO:0000256" key="4">
    <source>
        <dbReference type="ARBA" id="ARBA00023065"/>
    </source>
</evidence>
<dbReference type="Proteomes" id="UP000694546">
    <property type="component" value="Chromosome 5"/>
</dbReference>
<comment type="subunit">
    <text evidence="6">V-ATPase is a heteromultimeric enzyme made up of two complexes: the ATP-hydrolytic V1 complex and the proton translocation V0 complex. The V1 complex consists of three catalytic AB heterodimers that form a heterohexamer, three peripheral stalks each consisting of EG heterodimers, one central rotor including subunits D and F, and the regulatory subunits C and H. The proton translocation complex V0 consists of the proton transport subunit a, a ring of proteolipid subunits c9c'', rotary subunit d, subunits e and f, and two accessory subunits.</text>
</comment>
<dbReference type="InterPro" id="IPR004907">
    <property type="entry name" value="ATPase_V1-cplx_csu"/>
</dbReference>
<dbReference type="Gene3D" id="1.20.1460.10">
    <property type="entry name" value="subunit c (vma5p) of the yeast v-atpase, domain 2"/>
    <property type="match status" value="1"/>
</dbReference>
<dbReference type="PANTHER" id="PTHR10137">
    <property type="entry name" value="V-TYPE PROTON ATPASE SUBUNIT C"/>
    <property type="match status" value="1"/>
</dbReference>
<dbReference type="PANTHER" id="PTHR10137:SF4">
    <property type="entry name" value="V-TYPE PROTON ATPASE SUBUNIT C 2"/>
    <property type="match status" value="1"/>
</dbReference>
<comment type="similarity">
    <text evidence="1 6">Belongs to the V-ATPase C subunit family.</text>
</comment>
<dbReference type="InterPro" id="IPR036132">
    <property type="entry name" value="Vac_ATP_synth_c_sf"/>
</dbReference>
<keyword evidence="4 6" id="KW-0406">Ion transport</keyword>
<comment type="function">
    <text evidence="5 6">Subunit of the V1 complex of vacuolar(H+)-ATPase (V-ATPase), a multisubunit enzyme composed of a peripheral complex (V1) that hydrolyzes ATP and a membrane integral complex (V0) that translocates protons. V-ATPase is responsible for acidifying and maintaining the pH of intracellular compartments and in some cell types, is targeted to the plasma membrane, where it is responsible for acidifying the extracellular environment. Subunit C is necessary for the assembly of the catalytic sector of the enzyme and is likely to have a specific function in its catalytic activity.</text>
</comment>
<accession>A0A8C4Z207</accession>
<dbReference type="OMA" id="YICYSIN"/>
<keyword evidence="3 6" id="KW-0375">Hydrogen ion transport</keyword>
<evidence type="ECO:0000256" key="2">
    <source>
        <dbReference type="ARBA" id="ARBA00022448"/>
    </source>
</evidence>
<evidence type="ECO:0000256" key="3">
    <source>
        <dbReference type="ARBA" id="ARBA00022781"/>
    </source>
</evidence>
<evidence type="ECO:0000256" key="6">
    <source>
        <dbReference type="RuleBase" id="RU364010"/>
    </source>
</evidence>
<proteinExistence type="inferred from homology"/>
<evidence type="ECO:0000313" key="8">
    <source>
        <dbReference type="Proteomes" id="UP000694546"/>
    </source>
</evidence>
<evidence type="ECO:0000256" key="5">
    <source>
        <dbReference type="ARBA" id="ARBA00046006"/>
    </source>
</evidence>
<dbReference type="Ensembl" id="ENSGMOT00000004749.2">
    <property type="protein sequence ID" value="ENSGMOP00000004611.2"/>
    <property type="gene ID" value="ENSGMOG00000004339.2"/>
</dbReference>